<evidence type="ECO:0000313" key="3">
    <source>
        <dbReference type="Proteomes" id="UP001500880"/>
    </source>
</evidence>
<feature type="signal peptide" evidence="1">
    <location>
        <begin position="1"/>
        <end position="27"/>
    </location>
</feature>
<evidence type="ECO:0000256" key="1">
    <source>
        <dbReference type="SAM" id="SignalP"/>
    </source>
</evidence>
<evidence type="ECO:0000313" key="2">
    <source>
        <dbReference type="EMBL" id="GAA0486913.1"/>
    </source>
</evidence>
<accession>A0ABN1AZ47</accession>
<dbReference type="RefSeq" id="WP_343838398.1">
    <property type="nucleotide sequence ID" value="NZ_BAAADO010000002.1"/>
</dbReference>
<name>A0ABN1AZ47_9BACI</name>
<feature type="chain" id="PRO_5045154894" description="Amidase" evidence="1">
    <location>
        <begin position="28"/>
        <end position="314"/>
    </location>
</feature>
<dbReference type="Proteomes" id="UP001500880">
    <property type="component" value="Unassembled WGS sequence"/>
</dbReference>
<proteinExistence type="predicted"/>
<sequence>MKKNFFITILSFILSVVSLTSFESVSAQSIVSLSSIDKNNEIMKENQLLATENYRTWVWNTKEVIYDREVFLHNLLKENVNRIYLQINRDISMHDYRRFVQSATNHGISVYALEGSPKWLDNNNNRNLLFKKWIKKYQQRALQSQQFEGIHLDVEPYLNDIWDINQNKAIEKYQNILHQYKFFTERLDINFDVDIPFWFDGRFYKSDKYGEGRLSDWVIQNTDGVTIMAYRNFSEGNNGIIKLVSNELDFAESINKKVVIGVETKQSGIPYLSFYNSGHELMYNVFNEVTNHYMNMSSFDGFAIHSYEGLQALE</sequence>
<evidence type="ECO:0008006" key="4">
    <source>
        <dbReference type="Google" id="ProtNLM"/>
    </source>
</evidence>
<gene>
    <name evidence="2" type="ORF">GCM10008986_10410</name>
</gene>
<comment type="caution">
    <text evidence="2">The sequence shown here is derived from an EMBL/GenBank/DDBJ whole genome shotgun (WGS) entry which is preliminary data.</text>
</comment>
<keyword evidence="3" id="KW-1185">Reference proteome</keyword>
<reference evidence="2 3" key="1">
    <citation type="journal article" date="2019" name="Int. J. Syst. Evol. Microbiol.">
        <title>The Global Catalogue of Microorganisms (GCM) 10K type strain sequencing project: providing services to taxonomists for standard genome sequencing and annotation.</title>
        <authorList>
            <consortium name="The Broad Institute Genomics Platform"/>
            <consortium name="The Broad Institute Genome Sequencing Center for Infectious Disease"/>
            <person name="Wu L."/>
            <person name="Ma J."/>
        </authorList>
    </citation>
    <scope>NUCLEOTIDE SEQUENCE [LARGE SCALE GENOMIC DNA]</scope>
    <source>
        <strain evidence="2 3">JCM 12389</strain>
    </source>
</reference>
<organism evidence="2 3">
    <name type="scientific">Salinibacillus aidingensis</name>
    <dbReference type="NCBI Taxonomy" id="237684"/>
    <lineage>
        <taxon>Bacteria</taxon>
        <taxon>Bacillati</taxon>
        <taxon>Bacillota</taxon>
        <taxon>Bacilli</taxon>
        <taxon>Bacillales</taxon>
        <taxon>Bacillaceae</taxon>
        <taxon>Salinibacillus</taxon>
    </lineage>
</organism>
<keyword evidence="1" id="KW-0732">Signal</keyword>
<dbReference type="EMBL" id="BAAADO010000002">
    <property type="protein sequence ID" value="GAA0486913.1"/>
    <property type="molecule type" value="Genomic_DNA"/>
</dbReference>
<protein>
    <recommendedName>
        <fullName evidence="4">Amidase</fullName>
    </recommendedName>
</protein>